<reference evidence="3 4" key="1">
    <citation type="journal article" date="2011" name="Cell">
        <title>The monarch butterfly genome yields insights into long-distance migration.</title>
        <authorList>
            <person name="Zhan S."/>
            <person name="Merlin C."/>
            <person name="Boore J.L."/>
            <person name="Reppert S.M."/>
        </authorList>
    </citation>
    <scope>NUCLEOTIDE SEQUENCE [LARGE SCALE GENOMIC DNA]</scope>
    <source>
        <strain evidence="3">F-2</strain>
    </source>
</reference>
<gene>
    <name evidence="3" type="ORF">KGM_201973</name>
</gene>
<dbReference type="Proteomes" id="UP000007151">
    <property type="component" value="Unassembled WGS sequence"/>
</dbReference>
<sequence>MYLKIITTSFLITFFMVSTDASFIPFDPFDAINNFLGEGQGYDGGIPYLNNFNPFEIANYVLGQNGRGYRGQGQYPSRQGSINVQPVNNAESKSDSNPYTRQKAEANH</sequence>
<feature type="signal peptide" evidence="2">
    <location>
        <begin position="1"/>
        <end position="21"/>
    </location>
</feature>
<evidence type="ECO:0000256" key="2">
    <source>
        <dbReference type="SAM" id="SignalP"/>
    </source>
</evidence>
<protein>
    <submittedName>
        <fullName evidence="3">Uncharacterized protein</fullName>
    </submittedName>
</protein>
<feature type="compositionally biased region" description="Polar residues" evidence="1">
    <location>
        <begin position="82"/>
        <end position="100"/>
    </location>
</feature>
<keyword evidence="2" id="KW-0732">Signal</keyword>
<organism evidence="3 4">
    <name type="scientific">Danaus plexippus plexippus</name>
    <dbReference type="NCBI Taxonomy" id="278856"/>
    <lineage>
        <taxon>Eukaryota</taxon>
        <taxon>Metazoa</taxon>
        <taxon>Ecdysozoa</taxon>
        <taxon>Arthropoda</taxon>
        <taxon>Hexapoda</taxon>
        <taxon>Insecta</taxon>
        <taxon>Pterygota</taxon>
        <taxon>Neoptera</taxon>
        <taxon>Endopterygota</taxon>
        <taxon>Lepidoptera</taxon>
        <taxon>Glossata</taxon>
        <taxon>Ditrysia</taxon>
        <taxon>Papilionoidea</taxon>
        <taxon>Nymphalidae</taxon>
        <taxon>Danainae</taxon>
        <taxon>Danaini</taxon>
        <taxon>Danaina</taxon>
        <taxon>Danaus</taxon>
        <taxon>Danaus</taxon>
    </lineage>
</organism>
<feature type="chain" id="PRO_5043399944" evidence="2">
    <location>
        <begin position="22"/>
        <end position="108"/>
    </location>
</feature>
<evidence type="ECO:0000256" key="1">
    <source>
        <dbReference type="SAM" id="MobiDB-lite"/>
    </source>
</evidence>
<dbReference type="EMBL" id="AGBW02012786">
    <property type="protein sequence ID" value="OWR44442.1"/>
    <property type="molecule type" value="Genomic_DNA"/>
</dbReference>
<accession>A0A212ESG6</accession>
<dbReference type="KEGG" id="dpl:KGM_201973"/>
<name>A0A212ESG6_DANPL</name>
<proteinExistence type="predicted"/>
<evidence type="ECO:0000313" key="4">
    <source>
        <dbReference type="Proteomes" id="UP000007151"/>
    </source>
</evidence>
<evidence type="ECO:0000313" key="3">
    <source>
        <dbReference type="EMBL" id="OWR44442.1"/>
    </source>
</evidence>
<feature type="compositionally biased region" description="Low complexity" evidence="1">
    <location>
        <begin position="72"/>
        <end position="81"/>
    </location>
</feature>
<keyword evidence="4" id="KW-1185">Reference proteome</keyword>
<dbReference type="AlphaFoldDB" id="A0A212ESG6"/>
<feature type="region of interest" description="Disordered" evidence="1">
    <location>
        <begin position="69"/>
        <end position="108"/>
    </location>
</feature>
<comment type="caution">
    <text evidence="3">The sequence shown here is derived from an EMBL/GenBank/DDBJ whole genome shotgun (WGS) entry which is preliminary data.</text>
</comment>